<dbReference type="AlphaFoldDB" id="A0A4P9WX79"/>
<dbReference type="EMBL" id="ML009587">
    <property type="protein sequence ID" value="RKO96828.1"/>
    <property type="molecule type" value="Genomic_DNA"/>
</dbReference>
<dbReference type="PANTHER" id="PTHR12121">
    <property type="entry name" value="CARBON CATABOLITE REPRESSOR PROTEIN 4"/>
    <property type="match status" value="1"/>
</dbReference>
<dbReference type="Gene3D" id="3.60.10.10">
    <property type="entry name" value="Endonuclease/exonuclease/phosphatase"/>
    <property type="match status" value="1"/>
</dbReference>
<evidence type="ECO:0000313" key="3">
    <source>
        <dbReference type="EMBL" id="RKO96828.1"/>
    </source>
</evidence>
<evidence type="ECO:0008006" key="5">
    <source>
        <dbReference type="Google" id="ProtNLM"/>
    </source>
</evidence>
<accession>A0A4P9WX79</accession>
<comment type="similarity">
    <text evidence="1">Belongs to the CCR4/nocturin family.</text>
</comment>
<gene>
    <name evidence="3" type="ORF">CAUPRSCDRAFT_11476</name>
</gene>
<evidence type="ECO:0000256" key="1">
    <source>
        <dbReference type="ARBA" id="ARBA00010774"/>
    </source>
</evidence>
<evidence type="ECO:0000256" key="2">
    <source>
        <dbReference type="ARBA" id="ARBA00022801"/>
    </source>
</evidence>
<keyword evidence="2" id="KW-0378">Hydrolase</keyword>
<dbReference type="SUPFAM" id="SSF56219">
    <property type="entry name" value="DNase I-like"/>
    <property type="match status" value="1"/>
</dbReference>
<protein>
    <recommendedName>
        <fullName evidence="5">Endonuclease/exonuclease/phosphatase domain-containing protein</fullName>
    </recommendedName>
</protein>
<dbReference type="InterPro" id="IPR036691">
    <property type="entry name" value="Endo/exonu/phosph_ase_sf"/>
</dbReference>
<organism evidence="3 4">
    <name type="scientific">Caulochytrium protostelioides</name>
    <dbReference type="NCBI Taxonomy" id="1555241"/>
    <lineage>
        <taxon>Eukaryota</taxon>
        <taxon>Fungi</taxon>
        <taxon>Fungi incertae sedis</taxon>
        <taxon>Chytridiomycota</taxon>
        <taxon>Chytridiomycota incertae sedis</taxon>
        <taxon>Chytridiomycetes</taxon>
        <taxon>Caulochytriales</taxon>
        <taxon>Caulochytriaceae</taxon>
        <taxon>Caulochytrium</taxon>
    </lineage>
</organism>
<reference evidence="4" key="1">
    <citation type="journal article" date="2018" name="Nat. Microbiol.">
        <title>Leveraging single-cell genomics to expand the fungal tree of life.</title>
        <authorList>
            <person name="Ahrendt S.R."/>
            <person name="Quandt C.A."/>
            <person name="Ciobanu D."/>
            <person name="Clum A."/>
            <person name="Salamov A."/>
            <person name="Andreopoulos B."/>
            <person name="Cheng J.F."/>
            <person name="Woyke T."/>
            <person name="Pelin A."/>
            <person name="Henrissat B."/>
            <person name="Reynolds N.K."/>
            <person name="Benny G.L."/>
            <person name="Smith M.E."/>
            <person name="James T.Y."/>
            <person name="Grigoriev I.V."/>
        </authorList>
    </citation>
    <scope>NUCLEOTIDE SEQUENCE [LARGE SCALE GENOMIC DNA]</scope>
    <source>
        <strain evidence="4">ATCC 52028</strain>
    </source>
</reference>
<dbReference type="PANTHER" id="PTHR12121:SF45">
    <property type="entry name" value="NOCTURNIN"/>
    <property type="match status" value="1"/>
</dbReference>
<proteinExistence type="inferred from homology"/>
<name>A0A4P9WX79_9FUNG</name>
<evidence type="ECO:0000313" key="4">
    <source>
        <dbReference type="Proteomes" id="UP000268535"/>
    </source>
</evidence>
<sequence length="509" mass="54724">MVLASTAAAAVRRQTLGAGAWNLAAEAAARGETHGIGDATATGAARVDRRVYQYATICGGYDARLREIITEAAGCLPPAVKHGFVPATGAHARRSASASASSAASAAALSPAAVATHEIPEAHEAEIDPHDVKAAGEAETGARPSLEQTPSAFAFTLLTYNVLSQTLVKRDWFPYAGKLELKGKYRMQRLREQLVDELMPYDLATLQEGDNFTKNYRPWLTQLGYHYRYLPKNPERIDARTHGRLTYWNPAKFRLGRYQTIAFDQSPLATPTAIDPDTRNVAQGLAFELVASAYPASRTPRRGMVVTNQHLFRKPSIPSSHIQAGTQVLNPPSSPPAPWLAQLAQLPLTTGRTVKFQPESARAAATVRAQKRLNKAPWTPLSLLYGGNVEPVIKEACDPKVLVGGIVQEVLQPLNAQAGTVVQCFAVIVEQRPGHALSEVAALLTPAGVDVCVWIHPHKDSRAAARVSPQLHQARVLATAIPEGLVAVLIHLTADGMGPDVDERVGAPR</sequence>
<dbReference type="Proteomes" id="UP000268535">
    <property type="component" value="Unassembled WGS sequence"/>
</dbReference>
<dbReference type="GO" id="GO:0000175">
    <property type="term" value="F:3'-5'-RNA exonuclease activity"/>
    <property type="evidence" value="ECO:0007669"/>
    <property type="project" value="TreeGrafter"/>
</dbReference>
<dbReference type="InterPro" id="IPR050410">
    <property type="entry name" value="CCR4/nocturin_mRNA_transcr"/>
</dbReference>
<dbReference type="GO" id="GO:0006139">
    <property type="term" value="P:nucleobase-containing compound metabolic process"/>
    <property type="evidence" value="ECO:0007669"/>
    <property type="project" value="UniProtKB-ARBA"/>
</dbReference>